<feature type="transmembrane region" description="Helical" evidence="7">
    <location>
        <begin position="12"/>
        <end position="30"/>
    </location>
</feature>
<feature type="domain" description="Acyltransferase 3" evidence="8">
    <location>
        <begin position="7"/>
        <end position="316"/>
    </location>
</feature>
<gene>
    <name evidence="9" type="ORF">AWM74_02450</name>
</gene>
<feature type="transmembrane region" description="Helical" evidence="7">
    <location>
        <begin position="120"/>
        <end position="136"/>
    </location>
</feature>
<feature type="transmembrane region" description="Helical" evidence="7">
    <location>
        <begin position="148"/>
        <end position="165"/>
    </location>
</feature>
<reference evidence="9 10" key="1">
    <citation type="journal article" date="2016" name="Genome Announc.">
        <title>Complete Genome Sequences of Aerococcus christensenii CCUG 28831T, Aerococcus sanguinicola CCUG 43001T, Aerococcus urinae CCUG 36881T, Aerococcus urinaeequi CCUG 28094T, Aerococcus urinaehominis CCUG 42038 BT, and Aerococcus viridans CCUG 4311T.</title>
        <authorList>
            <person name="Carkaci D."/>
            <person name="Dargis R."/>
            <person name="Nielsen X.C."/>
            <person name="Skovgaard O."/>
            <person name="Fuursted K."/>
            <person name="Christensen J.J."/>
        </authorList>
    </citation>
    <scope>NUCLEOTIDE SEQUENCE [LARGE SCALE GENOMIC DNA]</scope>
    <source>
        <strain evidence="9 10">CCUG28094</strain>
    </source>
</reference>
<evidence type="ECO:0000256" key="6">
    <source>
        <dbReference type="ARBA" id="ARBA00023136"/>
    </source>
</evidence>
<feature type="transmembrane region" description="Helical" evidence="7">
    <location>
        <begin position="77"/>
        <end position="100"/>
    </location>
</feature>
<dbReference type="Pfam" id="PF01757">
    <property type="entry name" value="Acyl_transf_3"/>
    <property type="match status" value="1"/>
</dbReference>
<organism evidence="9 10">
    <name type="scientific">Aerococcus urinaeequi</name>
    <dbReference type="NCBI Taxonomy" id="51665"/>
    <lineage>
        <taxon>Bacteria</taxon>
        <taxon>Bacillati</taxon>
        <taxon>Bacillota</taxon>
        <taxon>Bacilli</taxon>
        <taxon>Lactobacillales</taxon>
        <taxon>Aerococcaceae</taxon>
        <taxon>Aerococcus</taxon>
    </lineage>
</organism>
<name>A0AAC8WZZ4_9LACT</name>
<accession>A0AAC8WZZ4</accession>
<keyword evidence="6 7" id="KW-0472">Membrane</keyword>
<evidence type="ECO:0000256" key="1">
    <source>
        <dbReference type="ARBA" id="ARBA00004651"/>
    </source>
</evidence>
<keyword evidence="4 7" id="KW-0812">Transmembrane</keyword>
<dbReference type="EMBL" id="CP014162">
    <property type="protein sequence ID" value="AMB97167.1"/>
    <property type="molecule type" value="Genomic_DNA"/>
</dbReference>
<dbReference type="GO" id="GO:0009246">
    <property type="term" value="P:enterobacterial common antigen biosynthetic process"/>
    <property type="evidence" value="ECO:0007669"/>
    <property type="project" value="TreeGrafter"/>
</dbReference>
<comment type="subcellular location">
    <subcellularLocation>
        <location evidence="1">Cell membrane</location>
        <topology evidence="1">Multi-pass membrane protein</topology>
    </subcellularLocation>
</comment>
<evidence type="ECO:0000256" key="7">
    <source>
        <dbReference type="SAM" id="Phobius"/>
    </source>
</evidence>
<evidence type="ECO:0000256" key="3">
    <source>
        <dbReference type="ARBA" id="ARBA00022475"/>
    </source>
</evidence>
<evidence type="ECO:0000256" key="2">
    <source>
        <dbReference type="ARBA" id="ARBA00007400"/>
    </source>
</evidence>
<protein>
    <recommendedName>
        <fullName evidence="8">Acyltransferase 3 domain-containing protein</fullName>
    </recommendedName>
</protein>
<reference evidence="10" key="2">
    <citation type="submission" date="2016-01" db="EMBL/GenBank/DDBJ databases">
        <title>Six Aerococcus type strain genome sequencing and assembly using PacBio and Illumina Hiseq.</title>
        <authorList>
            <person name="Carkaci D."/>
            <person name="Dargis R."/>
            <person name="Nielsen X.C."/>
            <person name="Skovgaard O."/>
            <person name="Fuursted K."/>
            <person name="Christensen J.J."/>
        </authorList>
    </citation>
    <scope>NUCLEOTIDE SEQUENCE [LARGE SCALE GENOMIC DNA]</scope>
    <source>
        <strain evidence="10">CCUG28094</strain>
    </source>
</reference>
<feature type="transmembrane region" description="Helical" evidence="7">
    <location>
        <begin position="42"/>
        <end position="65"/>
    </location>
</feature>
<keyword evidence="5 7" id="KW-1133">Transmembrane helix</keyword>
<keyword evidence="3" id="KW-1003">Cell membrane</keyword>
<dbReference type="GeneID" id="92866410"/>
<feature type="transmembrane region" description="Helical" evidence="7">
    <location>
        <begin position="300"/>
        <end position="322"/>
    </location>
</feature>
<dbReference type="InterPro" id="IPR002656">
    <property type="entry name" value="Acyl_transf_3_dom"/>
</dbReference>
<comment type="similarity">
    <text evidence="2">Belongs to the acyltransferase 3 family.</text>
</comment>
<evidence type="ECO:0000256" key="5">
    <source>
        <dbReference type="ARBA" id="ARBA00022989"/>
    </source>
</evidence>
<dbReference type="GO" id="GO:0016413">
    <property type="term" value="F:O-acetyltransferase activity"/>
    <property type="evidence" value="ECO:0007669"/>
    <property type="project" value="TreeGrafter"/>
</dbReference>
<dbReference type="PANTHER" id="PTHR40074">
    <property type="entry name" value="O-ACETYLTRANSFERASE WECH"/>
    <property type="match status" value="1"/>
</dbReference>
<sequence length="354" mass="41590">MKERQQNFELLRIIAMFMIVISHVTTHYIMADGIPITGANEFLLTILRSLIYVCVNVYIIITGYFSIYSKQLKLRKILNVALLPGFISAILVTVLMAFGAIDFNIWRIIGKLFATLRGEYWFISNYFALYLFIPFLNKIIHMFSKKEYQQFLTLSLLVGSVWPFFVVNQEIISFNSGFSLIFFFLLYFIGAYIRLYGAFIKDFTAKQYLMSYFVLGIITGIFQFLIPTTDFLNYNGPFELLMSYFIFMYIKKIKVKSHRINYITSYVLSIYLVHEQAEIREFIWDLPIVHQIIQWPPVTFIPAIIMVAAIVFMISWIVGWLLTNLFNRFEKVIYGFIDRKLSLKEVKTSSKEII</sequence>
<evidence type="ECO:0000313" key="10">
    <source>
        <dbReference type="Proteomes" id="UP000067698"/>
    </source>
</evidence>
<evidence type="ECO:0000259" key="8">
    <source>
        <dbReference type="Pfam" id="PF01757"/>
    </source>
</evidence>
<dbReference type="PANTHER" id="PTHR40074:SF2">
    <property type="entry name" value="O-ACETYLTRANSFERASE WECH"/>
    <property type="match status" value="1"/>
</dbReference>
<proteinExistence type="inferred from homology"/>
<feature type="transmembrane region" description="Helical" evidence="7">
    <location>
        <begin position="208"/>
        <end position="226"/>
    </location>
</feature>
<evidence type="ECO:0000256" key="4">
    <source>
        <dbReference type="ARBA" id="ARBA00022692"/>
    </source>
</evidence>
<dbReference type="RefSeq" id="WP_051218297.1">
    <property type="nucleotide sequence ID" value="NZ_CP014162.1"/>
</dbReference>
<dbReference type="GO" id="GO:0005886">
    <property type="term" value="C:plasma membrane"/>
    <property type="evidence" value="ECO:0007669"/>
    <property type="project" value="UniProtKB-SubCell"/>
</dbReference>
<feature type="transmembrane region" description="Helical" evidence="7">
    <location>
        <begin position="177"/>
        <end position="196"/>
    </location>
</feature>
<dbReference type="AlphaFoldDB" id="A0AAC8WZZ4"/>
<evidence type="ECO:0000313" key="9">
    <source>
        <dbReference type="EMBL" id="AMB97167.1"/>
    </source>
</evidence>
<dbReference type="Proteomes" id="UP000067698">
    <property type="component" value="Chromosome"/>
</dbReference>